<dbReference type="AlphaFoldDB" id="A0A0V0I7A9"/>
<evidence type="ECO:0000256" key="1">
    <source>
        <dbReference type="SAM" id="MobiDB-lite"/>
    </source>
</evidence>
<reference evidence="2" key="1">
    <citation type="submission" date="2015-12" db="EMBL/GenBank/DDBJ databases">
        <title>Gene expression during late stages of embryo sac development: a critical building block for successful pollen-pistil interactions.</title>
        <authorList>
            <person name="Liu Y."/>
            <person name="Joly V."/>
            <person name="Sabar M."/>
            <person name="Matton D.P."/>
        </authorList>
    </citation>
    <scope>NUCLEOTIDE SEQUENCE</scope>
</reference>
<feature type="region of interest" description="Disordered" evidence="1">
    <location>
        <begin position="1"/>
        <end position="28"/>
    </location>
</feature>
<proteinExistence type="predicted"/>
<accession>A0A0V0I7A9</accession>
<dbReference type="EMBL" id="GEDG01010240">
    <property type="protein sequence ID" value="JAP28328.1"/>
    <property type="molecule type" value="Transcribed_RNA"/>
</dbReference>
<name>A0A0V0I7A9_SOLCH</name>
<organism evidence="2">
    <name type="scientific">Solanum chacoense</name>
    <name type="common">Chaco potato</name>
    <dbReference type="NCBI Taxonomy" id="4108"/>
    <lineage>
        <taxon>Eukaryota</taxon>
        <taxon>Viridiplantae</taxon>
        <taxon>Streptophyta</taxon>
        <taxon>Embryophyta</taxon>
        <taxon>Tracheophyta</taxon>
        <taxon>Spermatophyta</taxon>
        <taxon>Magnoliopsida</taxon>
        <taxon>eudicotyledons</taxon>
        <taxon>Gunneridae</taxon>
        <taxon>Pentapetalae</taxon>
        <taxon>asterids</taxon>
        <taxon>lamiids</taxon>
        <taxon>Solanales</taxon>
        <taxon>Solanaceae</taxon>
        <taxon>Solanoideae</taxon>
        <taxon>Solaneae</taxon>
        <taxon>Solanum</taxon>
    </lineage>
</organism>
<evidence type="ECO:0000313" key="2">
    <source>
        <dbReference type="EMBL" id="JAP28328.1"/>
    </source>
</evidence>
<protein>
    <submittedName>
        <fullName evidence="2">Putative ovule protein</fullName>
    </submittedName>
</protein>
<sequence>MAAWHTKFPLRTGVEKGPGQARGGSRRGEGVHLNPVSKIFHSIYKVFFFFSIYIDFESPEHTRLEVGGFKIHLEVQVQILNTTPQ</sequence>